<keyword evidence="4" id="KW-1185">Reference proteome</keyword>
<dbReference type="Proteomes" id="UP000654257">
    <property type="component" value="Unassembled WGS sequence"/>
</dbReference>
<dbReference type="AlphaFoldDB" id="A0A917G976"/>
<name>A0A917G976_9NOCA</name>
<proteinExistence type="inferred from homology"/>
<gene>
    <name evidence="3" type="ORF">GCM10007304_49650</name>
</gene>
<dbReference type="Gene3D" id="3.10.129.10">
    <property type="entry name" value="Hotdog Thioesterase"/>
    <property type="match status" value="1"/>
</dbReference>
<comment type="caution">
    <text evidence="3">The sequence shown here is derived from an EMBL/GenBank/DDBJ whole genome shotgun (WGS) entry which is preliminary data.</text>
</comment>
<evidence type="ECO:0000259" key="2">
    <source>
        <dbReference type="Pfam" id="PF01575"/>
    </source>
</evidence>
<sequence>MTADAVTDAPRIIGRPDLYWDDLVVGDVLRGPGITISEAHLVTWAGLTGDTVSLHLDEEYAATTQFGQRIAHGPLTLALALGLITQTGYFNHVVAWLGLDEVRASRPVVLGDTIQPEAELIKARRSSKPTQGIWTLAYRAINQRGDAVMSFQSSFMISTRS</sequence>
<organism evidence="3 4">
    <name type="scientific">Rhodococcoides trifolii</name>
    <dbReference type="NCBI Taxonomy" id="908250"/>
    <lineage>
        <taxon>Bacteria</taxon>
        <taxon>Bacillati</taxon>
        <taxon>Actinomycetota</taxon>
        <taxon>Actinomycetes</taxon>
        <taxon>Mycobacteriales</taxon>
        <taxon>Nocardiaceae</taxon>
        <taxon>Rhodococcoides</taxon>
    </lineage>
</organism>
<dbReference type="RefSeq" id="WP_188548115.1">
    <property type="nucleotide sequence ID" value="NZ_BMCU01000011.1"/>
</dbReference>
<dbReference type="SUPFAM" id="SSF54637">
    <property type="entry name" value="Thioesterase/thiol ester dehydrase-isomerase"/>
    <property type="match status" value="1"/>
</dbReference>
<dbReference type="Pfam" id="PF01575">
    <property type="entry name" value="MaoC_dehydratas"/>
    <property type="match status" value="1"/>
</dbReference>
<reference evidence="3" key="2">
    <citation type="submission" date="2020-09" db="EMBL/GenBank/DDBJ databases">
        <authorList>
            <person name="Sun Q."/>
            <person name="Sedlacek I."/>
        </authorList>
    </citation>
    <scope>NUCLEOTIDE SEQUENCE</scope>
    <source>
        <strain evidence="3">CCM 7905</strain>
    </source>
</reference>
<accession>A0A917G976</accession>
<dbReference type="InterPro" id="IPR029069">
    <property type="entry name" value="HotDog_dom_sf"/>
</dbReference>
<dbReference type="EMBL" id="BMCU01000011">
    <property type="protein sequence ID" value="GGG29903.1"/>
    <property type="molecule type" value="Genomic_DNA"/>
</dbReference>
<evidence type="ECO:0000313" key="4">
    <source>
        <dbReference type="Proteomes" id="UP000654257"/>
    </source>
</evidence>
<evidence type="ECO:0000256" key="1">
    <source>
        <dbReference type="ARBA" id="ARBA00005254"/>
    </source>
</evidence>
<evidence type="ECO:0000313" key="3">
    <source>
        <dbReference type="EMBL" id="GGG29903.1"/>
    </source>
</evidence>
<dbReference type="InterPro" id="IPR002539">
    <property type="entry name" value="MaoC-like_dom"/>
</dbReference>
<comment type="similarity">
    <text evidence="1">Belongs to the enoyl-CoA hydratase/isomerase family.</text>
</comment>
<dbReference type="InterPro" id="IPR052342">
    <property type="entry name" value="MCH/BMMD"/>
</dbReference>
<dbReference type="PANTHER" id="PTHR43664:SF1">
    <property type="entry name" value="BETA-METHYLMALYL-COA DEHYDRATASE"/>
    <property type="match status" value="1"/>
</dbReference>
<dbReference type="PANTHER" id="PTHR43664">
    <property type="entry name" value="MONOAMINE OXIDASE-RELATED"/>
    <property type="match status" value="1"/>
</dbReference>
<feature type="domain" description="MaoC-like" evidence="2">
    <location>
        <begin position="31"/>
        <end position="128"/>
    </location>
</feature>
<protein>
    <submittedName>
        <fullName evidence="3">MaoC family dehydratase</fullName>
    </submittedName>
</protein>
<reference evidence="3" key="1">
    <citation type="journal article" date="2014" name="Int. J. Syst. Evol. Microbiol.">
        <title>Complete genome sequence of Corynebacterium casei LMG S-19264T (=DSM 44701T), isolated from a smear-ripened cheese.</title>
        <authorList>
            <consortium name="US DOE Joint Genome Institute (JGI-PGF)"/>
            <person name="Walter F."/>
            <person name="Albersmeier A."/>
            <person name="Kalinowski J."/>
            <person name="Ruckert C."/>
        </authorList>
    </citation>
    <scope>NUCLEOTIDE SEQUENCE</scope>
    <source>
        <strain evidence="3">CCM 7905</strain>
    </source>
</reference>